<gene>
    <name evidence="2" type="ORF">ET464_08015</name>
</gene>
<proteinExistence type="predicted"/>
<evidence type="ECO:0000256" key="1">
    <source>
        <dbReference type="SAM" id="Phobius"/>
    </source>
</evidence>
<keyword evidence="1" id="KW-0472">Membrane</keyword>
<dbReference type="Proteomes" id="UP000293568">
    <property type="component" value="Chromosome"/>
</dbReference>
<evidence type="ECO:0000313" key="2">
    <source>
        <dbReference type="EMBL" id="QAY66360.1"/>
    </source>
</evidence>
<dbReference type="EMBL" id="CP035492">
    <property type="protein sequence ID" value="QAY66360.1"/>
    <property type="molecule type" value="Genomic_DNA"/>
</dbReference>
<keyword evidence="1" id="KW-1133">Transmembrane helix</keyword>
<keyword evidence="3" id="KW-1185">Reference proteome</keyword>
<evidence type="ECO:0000313" key="3">
    <source>
        <dbReference type="Proteomes" id="UP000293568"/>
    </source>
</evidence>
<sequence>MKVNASYSRSIIGTFVLSSALFVAVFLFYQWILSSSDMVTSKKLLTSLWAAYQGGSIPFGWQLLNLARSKTDSGGTIATTNVHFIFWIIKVVVSIVIGVVATPFMLYRSIKKLKEMKSLAQEIRTGGISA</sequence>
<keyword evidence="1" id="KW-0812">Transmembrane</keyword>
<feature type="transmembrane region" description="Helical" evidence="1">
    <location>
        <begin position="12"/>
        <end position="32"/>
    </location>
</feature>
<organism evidence="2 3">
    <name type="scientific">Paenibacillus protaetiae</name>
    <dbReference type="NCBI Taxonomy" id="2509456"/>
    <lineage>
        <taxon>Bacteria</taxon>
        <taxon>Bacillati</taxon>
        <taxon>Bacillota</taxon>
        <taxon>Bacilli</taxon>
        <taxon>Bacillales</taxon>
        <taxon>Paenibacillaceae</taxon>
        <taxon>Paenibacillus</taxon>
    </lineage>
</organism>
<accession>A0A4P6ET77</accession>
<dbReference type="KEGG" id="pprt:ET464_08015"/>
<dbReference type="AlphaFoldDB" id="A0A4P6ET77"/>
<name>A0A4P6ET77_9BACL</name>
<protein>
    <submittedName>
        <fullName evidence="2">Uncharacterized protein</fullName>
    </submittedName>
</protein>
<reference evidence="2 3" key="1">
    <citation type="submission" date="2019-01" db="EMBL/GenBank/DDBJ databases">
        <title>Genome sequencing of strain FW100M-2.</title>
        <authorList>
            <person name="Heo J."/>
            <person name="Kim S.-J."/>
            <person name="Kim J.-S."/>
            <person name="Hong S.-B."/>
            <person name="Kwon S.-W."/>
        </authorList>
    </citation>
    <scope>NUCLEOTIDE SEQUENCE [LARGE SCALE GENOMIC DNA]</scope>
    <source>
        <strain evidence="2 3">FW100M-2</strain>
    </source>
</reference>
<feature type="transmembrane region" description="Helical" evidence="1">
    <location>
        <begin position="84"/>
        <end position="107"/>
    </location>
</feature>